<reference evidence="3" key="1">
    <citation type="submission" date="2016-10" db="EMBL/GenBank/DDBJ databases">
        <authorList>
            <person name="Varghese N."/>
            <person name="Submissions S."/>
        </authorList>
    </citation>
    <scope>NUCLEOTIDE SEQUENCE [LARGE SCALE GENOMIC DNA]</scope>
    <source>
        <strain evidence="3">CGMCC 1.3704</strain>
    </source>
</reference>
<keyword evidence="1" id="KW-1133">Transmembrane helix</keyword>
<sequence length="110" mass="12883">MKTYPLLITLLFMIISWAMGIYFLNVIYTSTIIVPLFNDFIWIRDYKGILGLTAVFSIITIPMIAFMYKKRNHLSKKKTWYSISIVTHLFWVGTLALQLKTILYNLGICH</sequence>
<feature type="transmembrane region" description="Helical" evidence="1">
    <location>
        <begin position="48"/>
        <end position="68"/>
    </location>
</feature>
<evidence type="ECO:0000313" key="3">
    <source>
        <dbReference type="Proteomes" id="UP000183557"/>
    </source>
</evidence>
<protein>
    <submittedName>
        <fullName evidence="2">Uncharacterized protein</fullName>
    </submittedName>
</protein>
<dbReference type="Proteomes" id="UP000183557">
    <property type="component" value="Unassembled WGS sequence"/>
</dbReference>
<evidence type="ECO:0000256" key="1">
    <source>
        <dbReference type="SAM" id="Phobius"/>
    </source>
</evidence>
<gene>
    <name evidence="2" type="ORF">SAMN04487936_11475</name>
</gene>
<keyword evidence="1" id="KW-0472">Membrane</keyword>
<keyword evidence="1" id="KW-0812">Transmembrane</keyword>
<accession>A0A1I3ZNY3</accession>
<feature type="transmembrane region" description="Helical" evidence="1">
    <location>
        <begin position="7"/>
        <end position="28"/>
    </location>
</feature>
<evidence type="ECO:0000313" key="2">
    <source>
        <dbReference type="EMBL" id="SFK45854.1"/>
    </source>
</evidence>
<keyword evidence="3" id="KW-1185">Reference proteome</keyword>
<organism evidence="2 3">
    <name type="scientific">Halobacillus dabanensis</name>
    <dbReference type="NCBI Taxonomy" id="240302"/>
    <lineage>
        <taxon>Bacteria</taxon>
        <taxon>Bacillati</taxon>
        <taxon>Bacillota</taxon>
        <taxon>Bacilli</taxon>
        <taxon>Bacillales</taxon>
        <taxon>Bacillaceae</taxon>
        <taxon>Halobacillus</taxon>
    </lineage>
</organism>
<proteinExistence type="predicted"/>
<name>A0A1I3ZNY3_HALDA</name>
<dbReference type="OrthoDB" id="2721341at2"/>
<feature type="transmembrane region" description="Helical" evidence="1">
    <location>
        <begin position="80"/>
        <end position="97"/>
    </location>
</feature>
<dbReference type="AlphaFoldDB" id="A0A1I3ZNY3"/>
<dbReference type="RefSeq" id="WP_075038043.1">
    <property type="nucleotide sequence ID" value="NZ_FOSB01000014.1"/>
</dbReference>
<dbReference type="EMBL" id="FOSB01000014">
    <property type="protein sequence ID" value="SFK45854.1"/>
    <property type="molecule type" value="Genomic_DNA"/>
</dbReference>